<dbReference type="InterPro" id="IPR051595">
    <property type="entry name" value="GH25_Enzymes"/>
</dbReference>
<evidence type="ECO:0000313" key="5">
    <source>
        <dbReference type="WBParaSite" id="MBELARI_LOCUS7702"/>
    </source>
</evidence>
<protein>
    <submittedName>
        <fullName evidence="5">Uncharacterized protein</fullName>
    </submittedName>
</protein>
<dbReference type="AlphaFoldDB" id="A0AAF3FM23"/>
<dbReference type="CDD" id="cd06416">
    <property type="entry name" value="GH25_Lys1-like"/>
    <property type="match status" value="1"/>
</dbReference>
<keyword evidence="4" id="KW-1185">Reference proteome</keyword>
<dbReference type="InterPro" id="IPR002053">
    <property type="entry name" value="Glyco_hydro_25"/>
</dbReference>
<dbReference type="SUPFAM" id="SSF51445">
    <property type="entry name" value="(Trans)glycosidases"/>
    <property type="match status" value="1"/>
</dbReference>
<dbReference type="PANTHER" id="PTHR23208:SF36">
    <property type="entry name" value="LYSOZYME-RELATED"/>
    <property type="match status" value="1"/>
</dbReference>
<accession>A0AAF3FM23</accession>
<evidence type="ECO:0000256" key="3">
    <source>
        <dbReference type="SAM" id="SignalP"/>
    </source>
</evidence>
<evidence type="ECO:0000256" key="2">
    <source>
        <dbReference type="ARBA" id="ARBA00022729"/>
    </source>
</evidence>
<dbReference type="PROSITE" id="PS51904">
    <property type="entry name" value="GLYCOSYL_HYDROL_F25_2"/>
    <property type="match status" value="1"/>
</dbReference>
<name>A0AAF3FM23_9BILA</name>
<sequence>MFRFGLAVICFIGGGLAYDGWDGIQAVSADGFKCLANNGYSFFVARVWHSYGGFDETGIQNIKNARAAGWKDVDGYIFPCVRSTCDDAGTQVRNVVNQLNAEGAQFGMLWLDIEIWEWGTDMTWNQNFITALGNELDALKINWGIYTSRNNWQSIVGVDWSVWSSKPLWWATYDGKKDYSDFKAFGGWNKVAIHQWAGSVNGPCGVNMDLNYYP</sequence>
<keyword evidence="2 3" id="KW-0732">Signal</keyword>
<evidence type="ECO:0000313" key="4">
    <source>
        <dbReference type="Proteomes" id="UP000887575"/>
    </source>
</evidence>
<dbReference type="GO" id="GO:0003796">
    <property type="term" value="F:lysozyme activity"/>
    <property type="evidence" value="ECO:0007669"/>
    <property type="project" value="InterPro"/>
</dbReference>
<reference evidence="5" key="1">
    <citation type="submission" date="2024-02" db="UniProtKB">
        <authorList>
            <consortium name="WormBaseParasite"/>
        </authorList>
    </citation>
    <scope>IDENTIFICATION</scope>
</reference>
<dbReference type="GO" id="GO:0016998">
    <property type="term" value="P:cell wall macromolecule catabolic process"/>
    <property type="evidence" value="ECO:0007669"/>
    <property type="project" value="InterPro"/>
</dbReference>
<feature type="chain" id="PRO_5041933880" evidence="3">
    <location>
        <begin position="18"/>
        <end position="214"/>
    </location>
</feature>
<feature type="signal peptide" evidence="3">
    <location>
        <begin position="1"/>
        <end position="17"/>
    </location>
</feature>
<dbReference type="Gene3D" id="3.20.20.80">
    <property type="entry name" value="Glycosidases"/>
    <property type="match status" value="1"/>
</dbReference>
<dbReference type="GO" id="GO:0007165">
    <property type="term" value="P:signal transduction"/>
    <property type="evidence" value="ECO:0007669"/>
    <property type="project" value="TreeGrafter"/>
</dbReference>
<dbReference type="Proteomes" id="UP000887575">
    <property type="component" value="Unassembled WGS sequence"/>
</dbReference>
<dbReference type="PANTHER" id="PTHR23208">
    <property type="entry name" value="LYSOZYME PROTEIN"/>
    <property type="match status" value="1"/>
</dbReference>
<evidence type="ECO:0000256" key="1">
    <source>
        <dbReference type="ARBA" id="ARBA00010646"/>
    </source>
</evidence>
<dbReference type="InterPro" id="IPR017853">
    <property type="entry name" value="GH"/>
</dbReference>
<dbReference type="WBParaSite" id="MBELARI_LOCUS7702">
    <property type="protein sequence ID" value="MBELARI_LOCUS7702"/>
    <property type="gene ID" value="MBELARI_LOCUS7702"/>
</dbReference>
<dbReference type="GO" id="GO:0045087">
    <property type="term" value="P:innate immune response"/>
    <property type="evidence" value="ECO:0007669"/>
    <property type="project" value="TreeGrafter"/>
</dbReference>
<organism evidence="4 5">
    <name type="scientific">Mesorhabditis belari</name>
    <dbReference type="NCBI Taxonomy" id="2138241"/>
    <lineage>
        <taxon>Eukaryota</taxon>
        <taxon>Metazoa</taxon>
        <taxon>Ecdysozoa</taxon>
        <taxon>Nematoda</taxon>
        <taxon>Chromadorea</taxon>
        <taxon>Rhabditida</taxon>
        <taxon>Rhabditina</taxon>
        <taxon>Rhabditomorpha</taxon>
        <taxon>Rhabditoidea</taxon>
        <taxon>Rhabditidae</taxon>
        <taxon>Mesorhabditinae</taxon>
        <taxon>Mesorhabditis</taxon>
    </lineage>
</organism>
<comment type="similarity">
    <text evidence="1">Belongs to the glycosyl hydrolase 25 family.</text>
</comment>
<proteinExistence type="inferred from homology"/>
<dbReference type="GO" id="GO:0009253">
    <property type="term" value="P:peptidoglycan catabolic process"/>
    <property type="evidence" value="ECO:0007669"/>
    <property type="project" value="InterPro"/>
</dbReference>